<protein>
    <submittedName>
        <fullName evidence="2">Uncharacterized protein</fullName>
    </submittedName>
</protein>
<reference evidence="2" key="2">
    <citation type="journal article" date="2015" name="Data Brief">
        <title>Shoot transcriptome of the giant reed, Arundo donax.</title>
        <authorList>
            <person name="Barrero R.A."/>
            <person name="Guerrero F.D."/>
            <person name="Moolhuijzen P."/>
            <person name="Goolsby J.A."/>
            <person name="Tidwell J."/>
            <person name="Bellgard S.E."/>
            <person name="Bellgard M.I."/>
        </authorList>
    </citation>
    <scope>NUCLEOTIDE SEQUENCE</scope>
    <source>
        <tissue evidence="2">Shoot tissue taken approximately 20 cm above the soil surface</tissue>
    </source>
</reference>
<organism evidence="2">
    <name type="scientific">Arundo donax</name>
    <name type="common">Giant reed</name>
    <name type="synonym">Donax arundinaceus</name>
    <dbReference type="NCBI Taxonomy" id="35708"/>
    <lineage>
        <taxon>Eukaryota</taxon>
        <taxon>Viridiplantae</taxon>
        <taxon>Streptophyta</taxon>
        <taxon>Embryophyta</taxon>
        <taxon>Tracheophyta</taxon>
        <taxon>Spermatophyta</taxon>
        <taxon>Magnoliopsida</taxon>
        <taxon>Liliopsida</taxon>
        <taxon>Poales</taxon>
        <taxon>Poaceae</taxon>
        <taxon>PACMAD clade</taxon>
        <taxon>Arundinoideae</taxon>
        <taxon>Arundineae</taxon>
        <taxon>Arundo</taxon>
    </lineage>
</organism>
<name>A0A0A8ZNN4_ARUDO</name>
<accession>A0A0A8ZNN4</accession>
<dbReference type="AlphaFoldDB" id="A0A0A8ZNN4"/>
<dbReference type="EMBL" id="GBRH01257484">
    <property type="protein sequence ID" value="JAD40411.1"/>
    <property type="molecule type" value="Transcribed_RNA"/>
</dbReference>
<feature type="transmembrane region" description="Helical" evidence="1">
    <location>
        <begin position="45"/>
        <end position="64"/>
    </location>
</feature>
<reference evidence="2" key="1">
    <citation type="submission" date="2014-09" db="EMBL/GenBank/DDBJ databases">
        <authorList>
            <person name="Magalhaes I.L.F."/>
            <person name="Oliveira U."/>
            <person name="Santos F.R."/>
            <person name="Vidigal T.H.D.A."/>
            <person name="Brescovit A.D."/>
            <person name="Santos A.J."/>
        </authorList>
    </citation>
    <scope>NUCLEOTIDE SEQUENCE</scope>
    <source>
        <tissue evidence="2">Shoot tissue taken approximately 20 cm above the soil surface</tissue>
    </source>
</reference>
<feature type="transmembrane region" description="Helical" evidence="1">
    <location>
        <begin position="12"/>
        <end position="33"/>
    </location>
</feature>
<keyword evidence="1" id="KW-0812">Transmembrane</keyword>
<evidence type="ECO:0000256" key="1">
    <source>
        <dbReference type="SAM" id="Phobius"/>
    </source>
</evidence>
<keyword evidence="1" id="KW-0472">Membrane</keyword>
<proteinExistence type="predicted"/>
<evidence type="ECO:0000313" key="2">
    <source>
        <dbReference type="EMBL" id="JAD40411.1"/>
    </source>
</evidence>
<keyword evidence="1" id="KW-1133">Transmembrane helix</keyword>
<sequence length="88" mass="10495">MFDLSALCLYRFNLALLCFLFTSFIFASELTLLCHQLGFNFDGMIWFFSLSISLIFFVRVMWLGSYSEKLFYVNVFFFLLFSPDNTRF</sequence>